<keyword evidence="1" id="KW-0677">Repeat</keyword>
<feature type="repeat" description="PPR" evidence="2">
    <location>
        <begin position="425"/>
        <end position="460"/>
    </location>
</feature>
<evidence type="ECO:0000256" key="1">
    <source>
        <dbReference type="ARBA" id="ARBA00022737"/>
    </source>
</evidence>
<feature type="repeat" description="PPR" evidence="2">
    <location>
        <begin position="322"/>
        <end position="352"/>
    </location>
</feature>
<gene>
    <name evidence="3" type="ORF">A4U43_C07F14920</name>
</gene>
<feature type="repeat" description="PPR" evidence="2">
    <location>
        <begin position="528"/>
        <end position="558"/>
    </location>
</feature>
<dbReference type="Pfam" id="PF20431">
    <property type="entry name" value="E_motif"/>
    <property type="match status" value="1"/>
</dbReference>
<organism evidence="3 4">
    <name type="scientific">Asparagus officinalis</name>
    <name type="common">Garden asparagus</name>
    <dbReference type="NCBI Taxonomy" id="4686"/>
    <lineage>
        <taxon>Eukaryota</taxon>
        <taxon>Viridiplantae</taxon>
        <taxon>Streptophyta</taxon>
        <taxon>Embryophyta</taxon>
        <taxon>Tracheophyta</taxon>
        <taxon>Spermatophyta</taxon>
        <taxon>Magnoliopsida</taxon>
        <taxon>Liliopsida</taxon>
        <taxon>Asparagales</taxon>
        <taxon>Asparagaceae</taxon>
        <taxon>Asparagoideae</taxon>
        <taxon>Asparagus</taxon>
    </lineage>
</organism>
<dbReference type="Pfam" id="PF01535">
    <property type="entry name" value="PPR"/>
    <property type="match status" value="7"/>
</dbReference>
<dbReference type="GO" id="GO:0009451">
    <property type="term" value="P:RNA modification"/>
    <property type="evidence" value="ECO:0007669"/>
    <property type="project" value="InterPro"/>
</dbReference>
<evidence type="ECO:0000313" key="4">
    <source>
        <dbReference type="Proteomes" id="UP000243459"/>
    </source>
</evidence>
<sequence length="916" mass="101774">MLKSLKTIPISSFPLRSVLNQSSSLVSNSLHALHYSQYPHNAFDEMPQRISFISHPLSLLKQNPTDLLVIASAHSLALKTNALADISLRTSLLTSYARACDLDSSLALFNESVSSCDLISWNAIITACVLNSQFDLSIDLFKEMIAGLGEFDSTTLVIMISGLTRVRNLKHGLMLHGFVVKRGLQGNVYLCNALIDMYAKCGELRRSEFVFGEMEVKDATSWNSITNGCLYNDLPVKSAFFYREMCCSDVRPDQMSLSSVISACSCLEELSGFGESVHSWVIKLGYEGIAHSSVANSLISFYSSCEHVREANKVFKGLGTKNTISWNSMIKCLIENGRIDEGLTLFFSMQSAYKAQPDAITLVTIIPVCGELNLIHQGKSIHGFSIRKGIWVSSLPVANTLLDMYLKCDNLVSAELLFSRMPSKDLVTWNTMISGYSSSELYAEESKLMFRELLQNGQRCTLATLLAILPSCISPRDLTFGKPVHCWELKYGFGNIISAVNALMLMYIYCGDLRASLALLENILPASDVVSWNTIISGYVKNGHYRDALGAYKFMYEMLNLDPDPITMSCALSASGNLEFLSYGQSLHGFVLKSPIGSDVRVRNALITMYFRCGDPLSSELVFQPEGDKNLCSWSSMICGFAQNQDGGKAIEYFHQMKMTSIQPNEISLVGLLCACTHLGNLRFGREIHGYIVRFGFCDNIFIASALVDMYSKCGRLEFSERVFESSAEKTTASWNSMISAYGFHGQGQKAIEHFSKMSDLGIKATKSTFIAILSACSHCGLIDEGWKHYKLMVEEFDLEGTIEHRVLMVDMLGKAGRIHEAYEFVKEMGSKAESEVWGALLSACRDKGDIDMGKLIAEKLFSLESENSGYYVALSNLYAYHGMWNCAEDIRSMIRDRRLMKLPGISLVEAPSRNH</sequence>
<dbReference type="PROSITE" id="PS51375">
    <property type="entry name" value="PPR"/>
    <property type="match status" value="6"/>
</dbReference>
<feature type="repeat" description="PPR" evidence="2">
    <location>
        <begin position="187"/>
        <end position="221"/>
    </location>
</feature>
<dbReference type="FunFam" id="1.25.40.10:FF:000975">
    <property type="entry name" value="Pentatricopeptide repeat-containing protein"/>
    <property type="match status" value="1"/>
</dbReference>
<evidence type="ECO:0000256" key="2">
    <source>
        <dbReference type="PROSITE-ProRule" id="PRU00708"/>
    </source>
</evidence>
<dbReference type="AlphaFoldDB" id="A0A5P1EDZ8"/>
<feature type="repeat" description="PPR" evidence="2">
    <location>
        <begin position="731"/>
        <end position="765"/>
    </location>
</feature>
<dbReference type="EMBL" id="CM007387">
    <property type="protein sequence ID" value="ONK63417.1"/>
    <property type="molecule type" value="Genomic_DNA"/>
</dbReference>
<evidence type="ECO:0008006" key="5">
    <source>
        <dbReference type="Google" id="ProtNLM"/>
    </source>
</evidence>
<dbReference type="PANTHER" id="PTHR24015:SF1991">
    <property type="entry name" value="OS01G0938000 PROTEIN"/>
    <property type="match status" value="1"/>
</dbReference>
<feature type="repeat" description="PPR" evidence="2">
    <location>
        <begin position="630"/>
        <end position="664"/>
    </location>
</feature>
<dbReference type="InterPro" id="IPR002885">
    <property type="entry name" value="PPR_rpt"/>
</dbReference>
<dbReference type="NCBIfam" id="TIGR00756">
    <property type="entry name" value="PPR"/>
    <property type="match status" value="4"/>
</dbReference>
<dbReference type="InterPro" id="IPR046848">
    <property type="entry name" value="E_motif"/>
</dbReference>
<dbReference type="Pfam" id="PF13041">
    <property type="entry name" value="PPR_2"/>
    <property type="match status" value="2"/>
</dbReference>
<dbReference type="Gramene" id="ONK63417">
    <property type="protein sequence ID" value="ONK63417"/>
    <property type="gene ID" value="A4U43_C07F14920"/>
</dbReference>
<evidence type="ECO:0000313" key="3">
    <source>
        <dbReference type="EMBL" id="ONK63417.1"/>
    </source>
</evidence>
<dbReference type="Proteomes" id="UP000243459">
    <property type="component" value="Chromosome 7"/>
</dbReference>
<proteinExistence type="predicted"/>
<dbReference type="OMA" id="HGWGIKL"/>
<protein>
    <recommendedName>
        <fullName evidence="5">Pentacotripeptide-repeat region of PRORP domain-containing protein</fullName>
    </recommendedName>
</protein>
<dbReference type="InterPro" id="IPR011990">
    <property type="entry name" value="TPR-like_helical_dom_sf"/>
</dbReference>
<dbReference type="InterPro" id="IPR046960">
    <property type="entry name" value="PPR_At4g14850-like_plant"/>
</dbReference>
<reference evidence="4" key="1">
    <citation type="journal article" date="2017" name="Nat. Commun.">
        <title>The asparagus genome sheds light on the origin and evolution of a young Y chromosome.</title>
        <authorList>
            <person name="Harkess A."/>
            <person name="Zhou J."/>
            <person name="Xu C."/>
            <person name="Bowers J.E."/>
            <person name="Van der Hulst R."/>
            <person name="Ayyampalayam S."/>
            <person name="Mercati F."/>
            <person name="Riccardi P."/>
            <person name="McKain M.R."/>
            <person name="Kakrana A."/>
            <person name="Tang H."/>
            <person name="Ray J."/>
            <person name="Groenendijk J."/>
            <person name="Arikit S."/>
            <person name="Mathioni S.M."/>
            <person name="Nakano M."/>
            <person name="Shan H."/>
            <person name="Telgmann-Rauber A."/>
            <person name="Kanno A."/>
            <person name="Yue Z."/>
            <person name="Chen H."/>
            <person name="Li W."/>
            <person name="Chen Y."/>
            <person name="Xu X."/>
            <person name="Zhang Y."/>
            <person name="Luo S."/>
            <person name="Chen H."/>
            <person name="Gao J."/>
            <person name="Mao Z."/>
            <person name="Pires J.C."/>
            <person name="Luo M."/>
            <person name="Kudrna D."/>
            <person name="Wing R.A."/>
            <person name="Meyers B.C."/>
            <person name="Yi K."/>
            <person name="Kong H."/>
            <person name="Lavrijsen P."/>
            <person name="Sunseri F."/>
            <person name="Falavigna A."/>
            <person name="Ye Y."/>
            <person name="Leebens-Mack J.H."/>
            <person name="Chen G."/>
        </authorList>
    </citation>
    <scope>NUCLEOTIDE SEQUENCE [LARGE SCALE GENOMIC DNA]</scope>
    <source>
        <strain evidence="4">cv. DH0086</strain>
    </source>
</reference>
<dbReference type="GO" id="GO:0003723">
    <property type="term" value="F:RNA binding"/>
    <property type="evidence" value="ECO:0007669"/>
    <property type="project" value="InterPro"/>
</dbReference>
<name>A0A5P1EDZ8_ASPOF</name>
<dbReference type="PANTHER" id="PTHR24015">
    <property type="entry name" value="OS07G0578800 PROTEIN-RELATED"/>
    <property type="match status" value="1"/>
</dbReference>
<dbReference type="FunFam" id="1.25.40.10:FF:000073">
    <property type="entry name" value="Pentatricopeptide repeat-containing protein chloroplastic"/>
    <property type="match status" value="2"/>
</dbReference>
<keyword evidence="4" id="KW-1185">Reference proteome</keyword>
<dbReference type="Gene3D" id="1.25.40.10">
    <property type="entry name" value="Tetratricopeptide repeat domain"/>
    <property type="match status" value="7"/>
</dbReference>
<accession>A0A5P1EDZ8</accession>